<dbReference type="GO" id="GO:0005886">
    <property type="term" value="C:plasma membrane"/>
    <property type="evidence" value="ECO:0007669"/>
    <property type="project" value="UniProtKB-SubCell"/>
</dbReference>
<evidence type="ECO:0000256" key="1">
    <source>
        <dbReference type="ARBA" id="ARBA00004651"/>
    </source>
</evidence>
<comment type="subcellular location">
    <subcellularLocation>
        <location evidence="1">Cell membrane</location>
        <topology evidence="1">Multi-pass membrane protein</topology>
    </subcellularLocation>
</comment>
<evidence type="ECO:0000256" key="6">
    <source>
        <dbReference type="ARBA" id="ARBA00023170"/>
    </source>
</evidence>
<evidence type="ECO:0000256" key="3">
    <source>
        <dbReference type="ARBA" id="ARBA00022692"/>
    </source>
</evidence>
<keyword evidence="7" id="KW-0807">Transducer</keyword>
<comment type="caution">
    <text evidence="10">The sequence shown here is derived from an EMBL/GenBank/DDBJ whole genome shotgun (WGS) entry which is preliminary data.</text>
</comment>
<dbReference type="InterPro" id="IPR000276">
    <property type="entry name" value="GPCR_Rhodpsn"/>
</dbReference>
<feature type="transmembrane region" description="Helical" evidence="8">
    <location>
        <begin position="70"/>
        <end position="90"/>
    </location>
</feature>
<sequence>MRHKKRNHGVVRGHRYARQWWFGGFLCKAIPYLQAVAVSASVNTLAAVAVERYLAICYAHLTVVTPQRALAIIGVLWFVPCCLQLPWAIYMSEGHFVDYANREKLTICYTNFSSRSSERGFFLGIMFLTCYLIPLCFLALCYSLIGLRVWSRSVAGIRGSKAERNINRSKIRIVRMLVTVTVFFACSWLPLYCVRMRILFGPTLVGQARSVTKKIIIPMAQWLGSANSCMNPFIYCYFSEHFRRSIIAVLRSRSCCSKISGDALVEQPTGTTR</sequence>
<evidence type="ECO:0000256" key="5">
    <source>
        <dbReference type="ARBA" id="ARBA00023136"/>
    </source>
</evidence>
<evidence type="ECO:0000259" key="9">
    <source>
        <dbReference type="PROSITE" id="PS50262"/>
    </source>
</evidence>
<keyword evidence="7" id="KW-0297">G-protein coupled receptor</keyword>
<feature type="transmembrane region" description="Helical" evidence="8">
    <location>
        <begin position="171"/>
        <end position="191"/>
    </location>
</feature>
<dbReference type="PANTHER" id="PTHR24241">
    <property type="entry name" value="NEUROPEPTIDE RECEPTOR-RELATED G-PROTEIN COUPLED RECEPTOR"/>
    <property type="match status" value="1"/>
</dbReference>
<evidence type="ECO:0000313" key="10">
    <source>
        <dbReference type="EMBL" id="KAK2166744.1"/>
    </source>
</evidence>
<name>A0AAD9K864_RIDPI</name>
<dbReference type="AlphaFoldDB" id="A0AAD9K864"/>
<dbReference type="GO" id="GO:0004930">
    <property type="term" value="F:G protein-coupled receptor activity"/>
    <property type="evidence" value="ECO:0007669"/>
    <property type="project" value="UniProtKB-KW"/>
</dbReference>
<keyword evidence="3 7" id="KW-0812">Transmembrane</keyword>
<evidence type="ECO:0000256" key="8">
    <source>
        <dbReference type="SAM" id="Phobius"/>
    </source>
</evidence>
<dbReference type="PROSITE" id="PS00237">
    <property type="entry name" value="G_PROTEIN_RECEP_F1_1"/>
    <property type="match status" value="1"/>
</dbReference>
<dbReference type="Pfam" id="PF00001">
    <property type="entry name" value="7tm_1"/>
    <property type="match status" value="1"/>
</dbReference>
<dbReference type="Proteomes" id="UP001209878">
    <property type="component" value="Unassembled WGS sequence"/>
</dbReference>
<evidence type="ECO:0000256" key="4">
    <source>
        <dbReference type="ARBA" id="ARBA00022989"/>
    </source>
</evidence>
<comment type="similarity">
    <text evidence="7">Belongs to the G-protein coupled receptor 1 family.</text>
</comment>
<dbReference type="EMBL" id="JAODUO010001306">
    <property type="protein sequence ID" value="KAK2166744.1"/>
    <property type="molecule type" value="Genomic_DNA"/>
</dbReference>
<dbReference type="GO" id="GO:0042277">
    <property type="term" value="F:peptide binding"/>
    <property type="evidence" value="ECO:0007669"/>
    <property type="project" value="TreeGrafter"/>
</dbReference>
<reference evidence="10" key="1">
    <citation type="journal article" date="2023" name="Mol. Biol. Evol.">
        <title>Third-Generation Sequencing Reveals the Adaptive Role of the Epigenome in Three Deep-Sea Polychaetes.</title>
        <authorList>
            <person name="Perez M."/>
            <person name="Aroh O."/>
            <person name="Sun Y."/>
            <person name="Lan Y."/>
            <person name="Juniper S.K."/>
            <person name="Young C.R."/>
            <person name="Angers B."/>
            <person name="Qian P.Y."/>
        </authorList>
    </citation>
    <scope>NUCLEOTIDE SEQUENCE</scope>
    <source>
        <strain evidence="10">R07B-5</strain>
    </source>
</reference>
<keyword evidence="4 8" id="KW-1133">Transmembrane helix</keyword>
<keyword evidence="5 8" id="KW-0472">Membrane</keyword>
<feature type="transmembrane region" description="Helical" evidence="8">
    <location>
        <begin position="44"/>
        <end position="63"/>
    </location>
</feature>
<dbReference type="Gene3D" id="1.20.1070.10">
    <property type="entry name" value="Rhodopsin 7-helix transmembrane proteins"/>
    <property type="match status" value="1"/>
</dbReference>
<gene>
    <name evidence="10" type="ORF">NP493_1308g00010</name>
</gene>
<dbReference type="PRINTS" id="PR00237">
    <property type="entry name" value="GPCRRHODOPSN"/>
</dbReference>
<dbReference type="GO" id="GO:0032870">
    <property type="term" value="P:cellular response to hormone stimulus"/>
    <property type="evidence" value="ECO:0007669"/>
    <property type="project" value="TreeGrafter"/>
</dbReference>
<evidence type="ECO:0000256" key="2">
    <source>
        <dbReference type="ARBA" id="ARBA00022475"/>
    </source>
</evidence>
<feature type="transmembrane region" description="Helical" evidence="8">
    <location>
        <begin position="121"/>
        <end position="150"/>
    </location>
</feature>
<evidence type="ECO:0000256" key="7">
    <source>
        <dbReference type="RuleBase" id="RU000688"/>
    </source>
</evidence>
<keyword evidence="2" id="KW-1003">Cell membrane</keyword>
<feature type="domain" description="G-protein coupled receptors family 1 profile" evidence="9">
    <location>
        <begin position="1"/>
        <end position="235"/>
    </location>
</feature>
<protein>
    <recommendedName>
        <fullName evidence="9">G-protein coupled receptors family 1 profile domain-containing protein</fullName>
    </recommendedName>
</protein>
<evidence type="ECO:0000313" key="11">
    <source>
        <dbReference type="Proteomes" id="UP001209878"/>
    </source>
</evidence>
<organism evidence="10 11">
    <name type="scientific">Ridgeia piscesae</name>
    <name type="common">Tubeworm</name>
    <dbReference type="NCBI Taxonomy" id="27915"/>
    <lineage>
        <taxon>Eukaryota</taxon>
        <taxon>Metazoa</taxon>
        <taxon>Spiralia</taxon>
        <taxon>Lophotrochozoa</taxon>
        <taxon>Annelida</taxon>
        <taxon>Polychaeta</taxon>
        <taxon>Sedentaria</taxon>
        <taxon>Canalipalpata</taxon>
        <taxon>Sabellida</taxon>
        <taxon>Siboglinidae</taxon>
        <taxon>Ridgeia</taxon>
    </lineage>
</organism>
<feature type="transmembrane region" description="Helical" evidence="8">
    <location>
        <begin position="20"/>
        <end position="38"/>
    </location>
</feature>
<proteinExistence type="inferred from homology"/>
<keyword evidence="6 7" id="KW-0675">Receptor</keyword>
<accession>A0AAD9K864</accession>
<dbReference type="SUPFAM" id="SSF81321">
    <property type="entry name" value="Family A G protein-coupled receptor-like"/>
    <property type="match status" value="1"/>
</dbReference>
<keyword evidence="11" id="KW-1185">Reference proteome</keyword>
<dbReference type="PROSITE" id="PS50262">
    <property type="entry name" value="G_PROTEIN_RECEP_F1_2"/>
    <property type="match status" value="1"/>
</dbReference>
<dbReference type="InterPro" id="IPR017452">
    <property type="entry name" value="GPCR_Rhodpsn_7TM"/>
</dbReference>
<dbReference type="PANTHER" id="PTHR24241:SF76">
    <property type="entry name" value="NEUROPEPTIDE SIFAMIDE RECEPTOR"/>
    <property type="match status" value="1"/>
</dbReference>